<dbReference type="PANTHER" id="PTHR24291:SF50">
    <property type="entry name" value="BIFUNCTIONAL ALBAFLAVENONE MONOOXYGENASE_TERPENE SYNTHASE"/>
    <property type="match status" value="1"/>
</dbReference>
<evidence type="ECO:0000256" key="3">
    <source>
        <dbReference type="ARBA" id="ARBA00022723"/>
    </source>
</evidence>
<dbReference type="InterPro" id="IPR017972">
    <property type="entry name" value="Cyt_P450_CS"/>
</dbReference>
<keyword evidence="6 8" id="KW-0503">Monooxygenase</keyword>
<evidence type="ECO:0000256" key="2">
    <source>
        <dbReference type="ARBA" id="ARBA00022617"/>
    </source>
</evidence>
<evidence type="ECO:0000256" key="7">
    <source>
        <dbReference type="PIRSR" id="PIRSR602401-1"/>
    </source>
</evidence>
<dbReference type="AlphaFoldDB" id="A0A7W8N268"/>
<organism evidence="9 10">
    <name type="scientific">Tunturiibacter lichenicola</name>
    <dbReference type="NCBI Taxonomy" id="2051959"/>
    <lineage>
        <taxon>Bacteria</taxon>
        <taxon>Pseudomonadati</taxon>
        <taxon>Acidobacteriota</taxon>
        <taxon>Terriglobia</taxon>
        <taxon>Terriglobales</taxon>
        <taxon>Acidobacteriaceae</taxon>
        <taxon>Tunturiibacter</taxon>
    </lineage>
</organism>
<dbReference type="InterPro" id="IPR050196">
    <property type="entry name" value="Cytochrome_P450_Monoox"/>
</dbReference>
<dbReference type="GO" id="GO:0020037">
    <property type="term" value="F:heme binding"/>
    <property type="evidence" value="ECO:0007669"/>
    <property type="project" value="InterPro"/>
</dbReference>
<proteinExistence type="inferred from homology"/>
<comment type="similarity">
    <text evidence="1 8">Belongs to the cytochrome P450 family.</text>
</comment>
<evidence type="ECO:0000313" key="9">
    <source>
        <dbReference type="EMBL" id="MBB5342724.1"/>
    </source>
</evidence>
<keyword evidence="3 7" id="KW-0479">Metal-binding</keyword>
<evidence type="ECO:0000256" key="1">
    <source>
        <dbReference type="ARBA" id="ARBA00010617"/>
    </source>
</evidence>
<dbReference type="SUPFAM" id="SSF48264">
    <property type="entry name" value="Cytochrome P450"/>
    <property type="match status" value="1"/>
</dbReference>
<evidence type="ECO:0000256" key="6">
    <source>
        <dbReference type="ARBA" id="ARBA00023033"/>
    </source>
</evidence>
<evidence type="ECO:0000256" key="8">
    <source>
        <dbReference type="RuleBase" id="RU000461"/>
    </source>
</evidence>
<dbReference type="Proteomes" id="UP000569092">
    <property type="component" value="Unassembled WGS sequence"/>
</dbReference>
<dbReference type="Pfam" id="PF00067">
    <property type="entry name" value="p450"/>
    <property type="match status" value="1"/>
</dbReference>
<sequence>MTSSTLIPAVSRWRSFADSRAMASNPVQVLTKYGETFGDTFRFYLGGIKEAIVTIDPAVIQHVLKTNAENYRKSEIQVKRMGHFLGKGLLTTHGEAWKTQRRLIQKGFDRKQLDALSIIMQDSLTESLKDFDKQIRSGPVDIYPQLMRITFAMVARSLFGARLKDEDIDLVSHTICTVQEFIVRQTLQPYLNPWFSVSGELRKHEEMRISADAILLEYIKKRRNEAPGHDLLQTLMDARYTDGEGMSDELILSESMQLLVAGHETSSNALSWLLYLLSSRPDCIERLRQEFDDVLGDAPLGHADVPKFVFATQVIQEALRLYPPFWMVDREAIADDRIGDVVIPAGSMVIVHVYGAHHVPKHWPDPETFDTDRFIQGNEKLRAPFTYLPFGGGPRGCIGANYAMLQILMILSDLLRRYDFQVAPGQTIEARPMVILRPKHGIRMAFTHTLVNA</sequence>
<dbReference type="PROSITE" id="PS00086">
    <property type="entry name" value="CYTOCHROME_P450"/>
    <property type="match status" value="1"/>
</dbReference>
<name>A0A7W8N268_9BACT</name>
<dbReference type="Gene3D" id="1.10.630.10">
    <property type="entry name" value="Cytochrome P450"/>
    <property type="match status" value="1"/>
</dbReference>
<protein>
    <submittedName>
        <fullName evidence="9">Cytochrome P450</fullName>
    </submittedName>
</protein>
<dbReference type="GO" id="GO:0005506">
    <property type="term" value="F:iron ion binding"/>
    <property type="evidence" value="ECO:0007669"/>
    <property type="project" value="InterPro"/>
</dbReference>
<evidence type="ECO:0000313" key="10">
    <source>
        <dbReference type="Proteomes" id="UP000569092"/>
    </source>
</evidence>
<dbReference type="GO" id="GO:0016705">
    <property type="term" value="F:oxidoreductase activity, acting on paired donors, with incorporation or reduction of molecular oxygen"/>
    <property type="evidence" value="ECO:0007669"/>
    <property type="project" value="InterPro"/>
</dbReference>
<dbReference type="GO" id="GO:0004497">
    <property type="term" value="F:monooxygenase activity"/>
    <property type="evidence" value="ECO:0007669"/>
    <property type="project" value="UniProtKB-KW"/>
</dbReference>
<dbReference type="InterPro" id="IPR002401">
    <property type="entry name" value="Cyt_P450_E_grp-I"/>
</dbReference>
<feature type="binding site" description="axial binding residue" evidence="7">
    <location>
        <position position="397"/>
    </location>
    <ligand>
        <name>heme</name>
        <dbReference type="ChEBI" id="CHEBI:30413"/>
    </ligand>
    <ligandPart>
        <name>Fe</name>
        <dbReference type="ChEBI" id="CHEBI:18248"/>
    </ligandPart>
</feature>
<keyword evidence="4 8" id="KW-0560">Oxidoreductase</keyword>
<evidence type="ECO:0000256" key="4">
    <source>
        <dbReference type="ARBA" id="ARBA00023002"/>
    </source>
</evidence>
<comment type="cofactor">
    <cofactor evidence="7">
        <name>heme</name>
        <dbReference type="ChEBI" id="CHEBI:30413"/>
    </cofactor>
</comment>
<evidence type="ECO:0000256" key="5">
    <source>
        <dbReference type="ARBA" id="ARBA00023004"/>
    </source>
</evidence>
<keyword evidence="2 7" id="KW-0349">Heme</keyword>
<dbReference type="InterPro" id="IPR001128">
    <property type="entry name" value="Cyt_P450"/>
</dbReference>
<accession>A0A7W8N268</accession>
<dbReference type="PANTHER" id="PTHR24291">
    <property type="entry name" value="CYTOCHROME P450 FAMILY 4"/>
    <property type="match status" value="1"/>
</dbReference>
<reference evidence="9 10" key="1">
    <citation type="submission" date="2020-08" db="EMBL/GenBank/DDBJ databases">
        <title>Genomic Encyclopedia of Type Strains, Phase IV (KMG-V): Genome sequencing to study the core and pangenomes of soil and plant-associated prokaryotes.</title>
        <authorList>
            <person name="Whitman W."/>
        </authorList>
    </citation>
    <scope>NUCLEOTIDE SEQUENCE [LARGE SCALE GENOMIC DNA]</scope>
    <source>
        <strain evidence="9 10">M8US30</strain>
    </source>
</reference>
<comment type="caution">
    <text evidence="9">The sequence shown here is derived from an EMBL/GenBank/DDBJ whole genome shotgun (WGS) entry which is preliminary data.</text>
</comment>
<keyword evidence="5 7" id="KW-0408">Iron</keyword>
<dbReference type="PRINTS" id="PR00385">
    <property type="entry name" value="P450"/>
</dbReference>
<gene>
    <name evidence="9" type="ORF">HDF10_000674</name>
</gene>
<dbReference type="EMBL" id="JACHDZ010000001">
    <property type="protein sequence ID" value="MBB5342724.1"/>
    <property type="molecule type" value="Genomic_DNA"/>
</dbReference>
<dbReference type="PRINTS" id="PR00463">
    <property type="entry name" value="EP450I"/>
</dbReference>
<dbReference type="InterPro" id="IPR036396">
    <property type="entry name" value="Cyt_P450_sf"/>
</dbReference>